<sequence>MKTVRKLTFLFARSGAKSRRAVWAPSEARHGPVVETATITVNLSVEVLRDGAQVHLTPAEWACWRSWPDSAASWINPSHPAT</sequence>
<dbReference type="EMBL" id="BMMT01000002">
    <property type="protein sequence ID" value="GGI73601.1"/>
    <property type="molecule type" value="Genomic_DNA"/>
</dbReference>
<protein>
    <submittedName>
        <fullName evidence="1">Uncharacterized protein</fullName>
    </submittedName>
</protein>
<comment type="caution">
    <text evidence="1">The sequence shown here is derived from an EMBL/GenBank/DDBJ whole genome shotgun (WGS) entry which is preliminary data.</text>
</comment>
<organism evidence="1 2">
    <name type="scientific">Saccharopolyspora thermophila</name>
    <dbReference type="NCBI Taxonomy" id="89367"/>
    <lineage>
        <taxon>Bacteria</taxon>
        <taxon>Bacillati</taxon>
        <taxon>Actinomycetota</taxon>
        <taxon>Actinomycetes</taxon>
        <taxon>Pseudonocardiales</taxon>
        <taxon>Pseudonocardiaceae</taxon>
        <taxon>Saccharopolyspora</taxon>
    </lineage>
</organism>
<gene>
    <name evidence="1" type="ORF">GCM10011581_08260</name>
</gene>
<evidence type="ECO:0000313" key="1">
    <source>
        <dbReference type="EMBL" id="GGI73601.1"/>
    </source>
</evidence>
<accession>A0A917JLJ3</accession>
<proteinExistence type="predicted"/>
<dbReference type="AlphaFoldDB" id="A0A917JLJ3"/>
<name>A0A917JLJ3_9PSEU</name>
<reference evidence="1 2" key="1">
    <citation type="journal article" date="2014" name="Int. J. Syst. Evol. Microbiol.">
        <title>Complete genome sequence of Corynebacterium casei LMG S-19264T (=DSM 44701T), isolated from a smear-ripened cheese.</title>
        <authorList>
            <consortium name="US DOE Joint Genome Institute (JGI-PGF)"/>
            <person name="Walter F."/>
            <person name="Albersmeier A."/>
            <person name="Kalinowski J."/>
            <person name="Ruckert C."/>
        </authorList>
    </citation>
    <scope>NUCLEOTIDE SEQUENCE [LARGE SCALE GENOMIC DNA]</scope>
    <source>
        <strain evidence="1 2">CGMCC 4.7206</strain>
    </source>
</reference>
<dbReference type="Proteomes" id="UP000597989">
    <property type="component" value="Unassembled WGS sequence"/>
</dbReference>
<evidence type="ECO:0000313" key="2">
    <source>
        <dbReference type="Proteomes" id="UP000597989"/>
    </source>
</evidence>